<dbReference type="Pfam" id="PF07690">
    <property type="entry name" value="MFS_1"/>
    <property type="match status" value="1"/>
</dbReference>
<dbReference type="GO" id="GO:0016020">
    <property type="term" value="C:membrane"/>
    <property type="evidence" value="ECO:0007669"/>
    <property type="project" value="UniProtKB-SubCell"/>
</dbReference>
<comment type="subcellular location">
    <subcellularLocation>
        <location evidence="1">Membrane</location>
        <topology evidence="1">Multi-pass membrane protein</topology>
    </subcellularLocation>
</comment>
<evidence type="ECO:0000256" key="5">
    <source>
        <dbReference type="SAM" id="MobiDB-lite"/>
    </source>
</evidence>
<feature type="transmembrane region" description="Helical" evidence="6">
    <location>
        <begin position="115"/>
        <end position="135"/>
    </location>
</feature>
<dbReference type="OrthoDB" id="194139at2759"/>
<keyword evidence="3 6" id="KW-1133">Transmembrane helix</keyword>
<dbReference type="SUPFAM" id="SSF103473">
    <property type="entry name" value="MFS general substrate transporter"/>
    <property type="match status" value="1"/>
</dbReference>
<feature type="transmembrane region" description="Helical" evidence="6">
    <location>
        <begin position="147"/>
        <end position="169"/>
    </location>
</feature>
<gene>
    <name evidence="7" type="ORF">VM1G_08472</name>
</gene>
<evidence type="ECO:0008006" key="9">
    <source>
        <dbReference type="Google" id="ProtNLM"/>
    </source>
</evidence>
<dbReference type="GO" id="GO:0022857">
    <property type="term" value="F:transmembrane transporter activity"/>
    <property type="evidence" value="ECO:0007669"/>
    <property type="project" value="InterPro"/>
</dbReference>
<evidence type="ECO:0000313" key="8">
    <source>
        <dbReference type="Proteomes" id="UP000078559"/>
    </source>
</evidence>
<feature type="transmembrane region" description="Helical" evidence="6">
    <location>
        <begin position="54"/>
        <end position="73"/>
    </location>
</feature>
<dbReference type="PANTHER" id="PTHR23507:SF1">
    <property type="entry name" value="FI18259P1-RELATED"/>
    <property type="match status" value="1"/>
</dbReference>
<feature type="transmembrane region" description="Helical" evidence="6">
    <location>
        <begin position="214"/>
        <end position="234"/>
    </location>
</feature>
<feature type="transmembrane region" description="Helical" evidence="6">
    <location>
        <begin position="419"/>
        <end position="440"/>
    </location>
</feature>
<feature type="transmembrane region" description="Helical" evidence="6">
    <location>
        <begin position="365"/>
        <end position="383"/>
    </location>
</feature>
<evidence type="ECO:0000256" key="2">
    <source>
        <dbReference type="ARBA" id="ARBA00022692"/>
    </source>
</evidence>
<keyword evidence="8" id="KW-1185">Reference proteome</keyword>
<feature type="transmembrane region" description="Helical" evidence="6">
    <location>
        <begin position="496"/>
        <end position="519"/>
    </location>
</feature>
<sequence length="566" mass="61804">MPTMMIPLQDLSPAGPNGPPGRPRVDHDDSDAESIMASPVPEAQSIERKQVSPLYIVICLAILVFIVQLGASLSDVPSVQILEDIICYKFYEGISTAKYIEDNCLVGPVQSELNIISMGSLLFGYLPGILVAVHYGALADRRGRKEVLFSCIGGMIMSQFMWFGIAWNWKVWDLRYVWASSLPLLIGGGESVVEAIVFAIVADVAPEEKRATYFQIEICAVLLAEAIAPFIAKVMMQRSVWVPVVLSPAIMAFGCLLIFLIPETLNTRQNTTYRSLRPAHPTFSTRVQRYIAHNMEPTSRWSRFRDSCFSMIDLLKTRDVVLLLPGASLTIPVATITLSITLRYLPIRFGWTLTRTGMILGVRTGINIAVLLIILPVLAGAVLSKYDNQDRDLVLARISAVFLVTGQVVFASAQNDTAALLGLYIFTLGTGVPSLCRAALTRAVGNPQSVGRVFGLVAVCEMMGYLISGLGFGLLFQQGLAVGLESDGKLSFNGRLIMGLMFAVAAIIYLWGCACLWLVKLRGWGADVESLFSDDSGQDPLHETRVLADGRVNRKHPSLENAGVVI</sequence>
<accession>A0A194W8P9</accession>
<feature type="region of interest" description="Disordered" evidence="5">
    <location>
        <begin position="1"/>
        <end position="32"/>
    </location>
</feature>
<name>A0A194W8P9_CYTMA</name>
<evidence type="ECO:0000256" key="3">
    <source>
        <dbReference type="ARBA" id="ARBA00022989"/>
    </source>
</evidence>
<evidence type="ECO:0000256" key="4">
    <source>
        <dbReference type="ARBA" id="ARBA00023136"/>
    </source>
</evidence>
<protein>
    <recommendedName>
        <fullName evidence="9">Major facilitator superfamily (MFS) profile domain-containing protein</fullName>
    </recommendedName>
</protein>
<dbReference type="EMBL" id="CM003106">
    <property type="protein sequence ID" value="KUI72839.1"/>
    <property type="molecule type" value="Genomic_DNA"/>
</dbReference>
<dbReference type="SMR" id="A0A194W8P9"/>
<dbReference type="Proteomes" id="UP000078559">
    <property type="component" value="Chromosome 9"/>
</dbReference>
<feature type="transmembrane region" description="Helical" evidence="6">
    <location>
        <begin position="240"/>
        <end position="261"/>
    </location>
</feature>
<feature type="transmembrane region" description="Helical" evidence="6">
    <location>
        <begin position="320"/>
        <end position="345"/>
    </location>
</feature>
<keyword evidence="4 6" id="KW-0472">Membrane</keyword>
<organism evidence="7 8">
    <name type="scientific">Cytospora mali</name>
    <name type="common">Apple Valsa canker fungus</name>
    <name type="synonym">Valsa mali</name>
    <dbReference type="NCBI Taxonomy" id="578113"/>
    <lineage>
        <taxon>Eukaryota</taxon>
        <taxon>Fungi</taxon>
        <taxon>Dikarya</taxon>
        <taxon>Ascomycota</taxon>
        <taxon>Pezizomycotina</taxon>
        <taxon>Sordariomycetes</taxon>
        <taxon>Sordariomycetidae</taxon>
        <taxon>Diaporthales</taxon>
        <taxon>Cytosporaceae</taxon>
        <taxon>Cytospora</taxon>
    </lineage>
</organism>
<feature type="transmembrane region" description="Helical" evidence="6">
    <location>
        <begin position="452"/>
        <end position="476"/>
    </location>
</feature>
<dbReference type="InterPro" id="IPR011701">
    <property type="entry name" value="MFS"/>
</dbReference>
<dbReference type="Gene3D" id="1.20.1250.20">
    <property type="entry name" value="MFS general substrate transporter like domains"/>
    <property type="match status" value="1"/>
</dbReference>
<dbReference type="InterPro" id="IPR036259">
    <property type="entry name" value="MFS_trans_sf"/>
</dbReference>
<reference evidence="7" key="1">
    <citation type="submission" date="2014-12" db="EMBL/GenBank/DDBJ databases">
        <title>Genome Sequence of Valsa Canker Pathogens Uncovers a Specific Adaption of Colonization on Woody Bark.</title>
        <authorList>
            <person name="Yin Z."/>
            <person name="Liu H."/>
            <person name="Gao X."/>
            <person name="Li Z."/>
            <person name="Song N."/>
            <person name="Ke X."/>
            <person name="Dai Q."/>
            <person name="Wu Y."/>
            <person name="Sun Y."/>
            <person name="Xu J.-R."/>
            <person name="Kang Z.K."/>
            <person name="Wang L."/>
            <person name="Huang L."/>
        </authorList>
    </citation>
    <scope>NUCLEOTIDE SEQUENCE [LARGE SCALE GENOMIC DNA]</scope>
    <source>
        <strain evidence="7">03-8</strain>
    </source>
</reference>
<evidence type="ECO:0000256" key="1">
    <source>
        <dbReference type="ARBA" id="ARBA00004141"/>
    </source>
</evidence>
<feature type="transmembrane region" description="Helical" evidence="6">
    <location>
        <begin position="181"/>
        <end position="202"/>
    </location>
</feature>
<evidence type="ECO:0000313" key="7">
    <source>
        <dbReference type="EMBL" id="KUI72839.1"/>
    </source>
</evidence>
<evidence type="ECO:0000256" key="6">
    <source>
        <dbReference type="SAM" id="Phobius"/>
    </source>
</evidence>
<proteinExistence type="predicted"/>
<dbReference type="PANTHER" id="PTHR23507">
    <property type="entry name" value="ZGC:174356"/>
    <property type="match status" value="1"/>
</dbReference>
<keyword evidence="2 6" id="KW-0812">Transmembrane</keyword>
<feature type="transmembrane region" description="Helical" evidence="6">
    <location>
        <begin position="395"/>
        <end position="413"/>
    </location>
</feature>
<dbReference type="AlphaFoldDB" id="A0A194W8P9"/>